<evidence type="ECO:0000313" key="5">
    <source>
        <dbReference type="Proteomes" id="UP000018948"/>
    </source>
</evidence>
<sequence length="148" mass="16682">MQSAVLFTFLDSAIATVPTQIAHVIESDKMNCPKYCLDVYDPVGDDEGDIYSNECYMKQAKCEKNKETTPPLSKDDFDFITDDSEKPRRKCSECCPDVELLVCGSDGVIYGNPLRAQDRRLRTPRTQHRRDCGYGLQEAEVDSSRGLT</sequence>
<organism evidence="4 5">
    <name type="scientific">Phytophthora nicotianae P10297</name>
    <dbReference type="NCBI Taxonomy" id="1317064"/>
    <lineage>
        <taxon>Eukaryota</taxon>
        <taxon>Sar</taxon>
        <taxon>Stramenopiles</taxon>
        <taxon>Oomycota</taxon>
        <taxon>Peronosporomycetes</taxon>
        <taxon>Peronosporales</taxon>
        <taxon>Peronosporaceae</taxon>
        <taxon>Phytophthora</taxon>
    </lineage>
</organism>
<protein>
    <recommendedName>
        <fullName evidence="3">Kazal-like domain-containing protein</fullName>
    </recommendedName>
</protein>
<feature type="domain" description="Kazal-like" evidence="3">
    <location>
        <begin position="26"/>
        <end position="93"/>
    </location>
</feature>
<dbReference type="CDD" id="cd00104">
    <property type="entry name" value="KAZAL_FS"/>
    <property type="match status" value="1"/>
</dbReference>
<dbReference type="AlphaFoldDB" id="W2Z9B8"/>
<feature type="region of interest" description="Disordered" evidence="1">
    <location>
        <begin position="66"/>
        <end position="88"/>
    </location>
</feature>
<feature type="chain" id="PRO_5012475036" description="Kazal-like domain-containing protein" evidence="2">
    <location>
        <begin position="16"/>
        <end position="148"/>
    </location>
</feature>
<dbReference type="PROSITE" id="PS51465">
    <property type="entry name" value="KAZAL_2"/>
    <property type="match status" value="1"/>
</dbReference>
<dbReference type="InterPro" id="IPR002350">
    <property type="entry name" value="Kazal_dom"/>
</dbReference>
<dbReference type="EMBL" id="ANIY01001980">
    <property type="protein sequence ID" value="ETP43972.1"/>
    <property type="molecule type" value="Genomic_DNA"/>
</dbReference>
<reference evidence="4 5" key="1">
    <citation type="submission" date="2013-11" db="EMBL/GenBank/DDBJ databases">
        <title>The Genome Sequence of Phytophthora parasitica P10297.</title>
        <authorList>
            <consortium name="The Broad Institute Genomics Platform"/>
            <person name="Russ C."/>
            <person name="Tyler B."/>
            <person name="Panabieres F."/>
            <person name="Shan W."/>
            <person name="Tripathy S."/>
            <person name="Grunwald N."/>
            <person name="Machado M."/>
            <person name="Johnson C.S."/>
            <person name="Walker B."/>
            <person name="Young S.K."/>
            <person name="Zeng Q."/>
            <person name="Gargeya S."/>
            <person name="Fitzgerald M."/>
            <person name="Haas B."/>
            <person name="Abouelleil A."/>
            <person name="Allen A.W."/>
            <person name="Alvarado L."/>
            <person name="Arachchi H.M."/>
            <person name="Berlin A.M."/>
            <person name="Chapman S.B."/>
            <person name="Gainer-Dewar J."/>
            <person name="Goldberg J."/>
            <person name="Griggs A."/>
            <person name="Gujja S."/>
            <person name="Hansen M."/>
            <person name="Howarth C."/>
            <person name="Imamovic A."/>
            <person name="Ireland A."/>
            <person name="Larimer J."/>
            <person name="McCowan C."/>
            <person name="Murphy C."/>
            <person name="Pearson M."/>
            <person name="Poon T.W."/>
            <person name="Priest M."/>
            <person name="Roberts A."/>
            <person name="Saif S."/>
            <person name="Shea T."/>
            <person name="Sisk P."/>
            <person name="Sykes S."/>
            <person name="Wortman J."/>
            <person name="Nusbaum C."/>
            <person name="Birren B."/>
        </authorList>
    </citation>
    <scope>NUCLEOTIDE SEQUENCE [LARGE SCALE GENOMIC DNA]</scope>
    <source>
        <strain evidence="4 5">P10297</strain>
    </source>
</reference>
<feature type="signal peptide" evidence="2">
    <location>
        <begin position="1"/>
        <end position="15"/>
    </location>
</feature>
<evidence type="ECO:0000259" key="3">
    <source>
        <dbReference type="PROSITE" id="PS51465"/>
    </source>
</evidence>
<name>W2Z9B8_PHYNI</name>
<proteinExistence type="predicted"/>
<dbReference type="Proteomes" id="UP000018948">
    <property type="component" value="Unassembled WGS sequence"/>
</dbReference>
<accession>W2Z9B8</accession>
<evidence type="ECO:0000256" key="2">
    <source>
        <dbReference type="SAM" id="SignalP"/>
    </source>
</evidence>
<evidence type="ECO:0000313" key="4">
    <source>
        <dbReference type="EMBL" id="ETP43972.1"/>
    </source>
</evidence>
<dbReference type="SUPFAM" id="SSF100895">
    <property type="entry name" value="Kazal-type serine protease inhibitors"/>
    <property type="match status" value="2"/>
</dbReference>
<keyword evidence="2" id="KW-0732">Signal</keyword>
<dbReference type="Pfam" id="PF07648">
    <property type="entry name" value="Kazal_2"/>
    <property type="match status" value="2"/>
</dbReference>
<dbReference type="InterPro" id="IPR036058">
    <property type="entry name" value="Kazal_dom_sf"/>
</dbReference>
<comment type="caution">
    <text evidence="4">The sequence shown here is derived from an EMBL/GenBank/DDBJ whole genome shotgun (WGS) entry which is preliminary data.</text>
</comment>
<evidence type="ECO:0000256" key="1">
    <source>
        <dbReference type="SAM" id="MobiDB-lite"/>
    </source>
</evidence>
<gene>
    <name evidence="4" type="ORF">F442_09408</name>
</gene>
<dbReference type="Gene3D" id="3.30.60.30">
    <property type="match status" value="2"/>
</dbReference>